<keyword evidence="10" id="KW-1185">Reference proteome</keyword>
<sequence>MSEPGTNSSCGRLYGLGLGPGDPDLITVKAARLIEKMPVIAYFAKRGASGKARAILEPWLKAHTREVPLLYPLTTEIHFCDPAYAQALRAFYETSAETLATYLAAGQDVALVCEGDPLFYGSFMHLHIRLRERFPVTIVPGISGMAGAWCAAQMPMTWGDDVLSVLPGTLKGDVLTTKLRESDAVVIIKIGANLAKIRASIIEAGRLDEALYIEQATMTGEYFQPLTEKKDENAPYFSMILIPGQGRRP</sequence>
<dbReference type="HOGENOM" id="CLU_076014_1_1_5"/>
<comment type="pathway">
    <text evidence="1">Cofactor biosynthesis; adenosylcobalamin biosynthesis.</text>
</comment>
<dbReference type="Proteomes" id="UP000001695">
    <property type="component" value="Chromosome"/>
</dbReference>
<dbReference type="STRING" id="395963.Bind_3510"/>
<evidence type="ECO:0000259" key="8">
    <source>
        <dbReference type="Pfam" id="PF00590"/>
    </source>
</evidence>
<dbReference type="RefSeq" id="WP_012386415.1">
    <property type="nucleotide sequence ID" value="NC_010581.1"/>
</dbReference>
<dbReference type="InterPro" id="IPR035996">
    <property type="entry name" value="4pyrrol_Methylase_sf"/>
</dbReference>
<evidence type="ECO:0000256" key="3">
    <source>
        <dbReference type="ARBA" id="ARBA00022573"/>
    </source>
</evidence>
<evidence type="ECO:0000256" key="4">
    <source>
        <dbReference type="ARBA" id="ARBA00022603"/>
    </source>
</evidence>
<reference evidence="9 10" key="2">
    <citation type="journal article" date="2010" name="J. Bacteriol.">
        <title>Complete genome sequence of Beijerinckia indica subsp. indica.</title>
        <authorList>
            <person name="Tamas I."/>
            <person name="Dedysh S.N."/>
            <person name="Liesack W."/>
            <person name="Stott M.B."/>
            <person name="Alam M."/>
            <person name="Murrell J.C."/>
            <person name="Dunfield P.F."/>
        </authorList>
    </citation>
    <scope>NUCLEOTIDE SEQUENCE [LARGE SCALE GENOMIC DNA]</scope>
    <source>
        <strain evidence="10">ATCC 9039 / DSM 1715 / NCIMB 8712</strain>
    </source>
</reference>
<dbReference type="CDD" id="cd11645">
    <property type="entry name" value="Precorrin_2_C20_MT"/>
    <property type="match status" value="1"/>
</dbReference>
<dbReference type="SUPFAM" id="SSF53790">
    <property type="entry name" value="Tetrapyrrole methylase"/>
    <property type="match status" value="1"/>
</dbReference>
<dbReference type="InterPro" id="IPR012382">
    <property type="entry name" value="CobI/CbiL"/>
</dbReference>
<dbReference type="GO" id="GO:0032259">
    <property type="term" value="P:methylation"/>
    <property type="evidence" value="ECO:0007669"/>
    <property type="project" value="UniProtKB-KW"/>
</dbReference>
<dbReference type="Gene3D" id="3.30.950.10">
    <property type="entry name" value="Methyltransferase, Cobalt-precorrin-4 Transmethylase, Domain 2"/>
    <property type="match status" value="1"/>
</dbReference>
<keyword evidence="3" id="KW-0169">Cobalamin biosynthesis</keyword>
<evidence type="ECO:0000256" key="2">
    <source>
        <dbReference type="ARBA" id="ARBA00005879"/>
    </source>
</evidence>
<dbReference type="eggNOG" id="COG2243">
    <property type="taxonomic scope" value="Bacteria"/>
</dbReference>
<dbReference type="KEGG" id="bid:Bind_3510"/>
<dbReference type="InterPro" id="IPR014776">
    <property type="entry name" value="4pyrrole_Mease_sub2"/>
</dbReference>
<keyword evidence="5 9" id="KW-0808">Transferase</keyword>
<dbReference type="PROSITE" id="PS00839">
    <property type="entry name" value="SUMT_1"/>
    <property type="match status" value="1"/>
</dbReference>
<comment type="similarity">
    <text evidence="2 7">Belongs to the precorrin methyltransferase family.</text>
</comment>
<dbReference type="Pfam" id="PF00590">
    <property type="entry name" value="TP_methylase"/>
    <property type="match status" value="1"/>
</dbReference>
<protein>
    <submittedName>
        <fullName evidence="9">Precorrin-2 C20-methyltransferase</fullName>
    </submittedName>
</protein>
<dbReference type="PANTHER" id="PTHR43467:SF2">
    <property type="entry name" value="COBALT-PRECORRIN-2 C(20)-METHYLTRANSFERASE"/>
    <property type="match status" value="1"/>
</dbReference>
<dbReference type="GO" id="GO:0009236">
    <property type="term" value="P:cobalamin biosynthetic process"/>
    <property type="evidence" value="ECO:0007669"/>
    <property type="project" value="UniProtKB-UniRule"/>
</dbReference>
<feature type="domain" description="Tetrapyrrole methylase" evidence="8">
    <location>
        <begin position="12"/>
        <end position="224"/>
    </location>
</feature>
<dbReference type="GO" id="GO:0030788">
    <property type="term" value="F:precorrin-2 C20-methyltransferase activity"/>
    <property type="evidence" value="ECO:0007669"/>
    <property type="project" value="InterPro"/>
</dbReference>
<dbReference type="PANTHER" id="PTHR43467">
    <property type="entry name" value="COBALT-PRECORRIN-2 C(20)-METHYLTRANSFERASE"/>
    <property type="match status" value="1"/>
</dbReference>
<dbReference type="InterPro" id="IPR000878">
    <property type="entry name" value="4pyrrol_Mease"/>
</dbReference>
<dbReference type="NCBIfam" id="NF004647">
    <property type="entry name" value="PRK05990.1"/>
    <property type="match status" value="1"/>
</dbReference>
<dbReference type="InterPro" id="IPR003043">
    <property type="entry name" value="Uropor_MeTrfase_CS"/>
</dbReference>
<dbReference type="InterPro" id="IPR014777">
    <property type="entry name" value="4pyrrole_Mease_sub1"/>
</dbReference>
<evidence type="ECO:0000313" key="10">
    <source>
        <dbReference type="Proteomes" id="UP000001695"/>
    </source>
</evidence>
<gene>
    <name evidence="9" type="ordered locus">Bind_3510</name>
</gene>
<evidence type="ECO:0000256" key="1">
    <source>
        <dbReference type="ARBA" id="ARBA00004953"/>
    </source>
</evidence>
<keyword evidence="6" id="KW-0949">S-adenosyl-L-methionine</keyword>
<reference evidence="10" key="1">
    <citation type="submission" date="2008-03" db="EMBL/GenBank/DDBJ databases">
        <title>Complete sequence of chromosome of Beijerinckia indica subsp. indica ATCC 9039.</title>
        <authorList>
            <consortium name="US DOE Joint Genome Institute"/>
            <person name="Copeland A."/>
            <person name="Lucas S."/>
            <person name="Lapidus A."/>
            <person name="Glavina del Rio T."/>
            <person name="Dalin E."/>
            <person name="Tice H."/>
            <person name="Bruce D."/>
            <person name="Goodwin L."/>
            <person name="Pitluck S."/>
            <person name="LaButti K."/>
            <person name="Schmutz J."/>
            <person name="Larimer F."/>
            <person name="Land M."/>
            <person name="Hauser L."/>
            <person name="Kyrpides N."/>
            <person name="Mikhailova N."/>
            <person name="Dunfield P.F."/>
            <person name="Dedysh S.N."/>
            <person name="Liesack W."/>
            <person name="Saw J.H."/>
            <person name="Alam M."/>
            <person name="Chen Y."/>
            <person name="Murrell J.C."/>
            <person name="Richardson P."/>
        </authorList>
    </citation>
    <scope>NUCLEOTIDE SEQUENCE [LARGE SCALE GENOMIC DNA]</scope>
    <source>
        <strain evidence="10">ATCC 9039 / DSM 1715 / NCIMB 8712</strain>
    </source>
</reference>
<organism evidence="9 10">
    <name type="scientific">Beijerinckia indica subsp. indica (strain ATCC 9039 / DSM 1715 / NCIMB 8712)</name>
    <dbReference type="NCBI Taxonomy" id="395963"/>
    <lineage>
        <taxon>Bacteria</taxon>
        <taxon>Pseudomonadati</taxon>
        <taxon>Pseudomonadota</taxon>
        <taxon>Alphaproteobacteria</taxon>
        <taxon>Hyphomicrobiales</taxon>
        <taxon>Beijerinckiaceae</taxon>
        <taxon>Beijerinckia</taxon>
    </lineage>
</organism>
<dbReference type="EMBL" id="CP001016">
    <property type="protein sequence ID" value="ACB97067.1"/>
    <property type="molecule type" value="Genomic_DNA"/>
</dbReference>
<dbReference type="PIRSF" id="PIRSF036427">
    <property type="entry name" value="Precrrn-2_mtase"/>
    <property type="match status" value="1"/>
</dbReference>
<keyword evidence="4 9" id="KW-0489">Methyltransferase</keyword>
<dbReference type="InterPro" id="IPR006364">
    <property type="entry name" value="CobI/CbiL/CobIJ_dom"/>
</dbReference>
<evidence type="ECO:0000256" key="6">
    <source>
        <dbReference type="ARBA" id="ARBA00022691"/>
    </source>
</evidence>
<dbReference type="OrthoDB" id="9804789at2"/>
<dbReference type="UniPathway" id="UPA00148"/>
<dbReference type="NCBIfam" id="TIGR01467">
    <property type="entry name" value="cobI_cbiL"/>
    <property type="match status" value="1"/>
</dbReference>
<accession>B2IFG7</accession>
<dbReference type="Gene3D" id="3.40.1010.10">
    <property type="entry name" value="Cobalt-precorrin-4 Transmethylase, Domain 1"/>
    <property type="match status" value="1"/>
</dbReference>
<proteinExistence type="inferred from homology"/>
<evidence type="ECO:0000313" key="9">
    <source>
        <dbReference type="EMBL" id="ACB97067.1"/>
    </source>
</evidence>
<dbReference type="AlphaFoldDB" id="B2IFG7"/>
<evidence type="ECO:0000256" key="7">
    <source>
        <dbReference type="PIRNR" id="PIRNR036427"/>
    </source>
</evidence>
<name>B2IFG7_BEII9</name>
<evidence type="ECO:0000256" key="5">
    <source>
        <dbReference type="ARBA" id="ARBA00022679"/>
    </source>
</evidence>